<feature type="transmembrane region" description="Helical" evidence="1">
    <location>
        <begin position="36"/>
        <end position="54"/>
    </location>
</feature>
<keyword evidence="1" id="KW-1133">Transmembrane helix</keyword>
<comment type="caution">
    <text evidence="2">The sequence shown here is derived from an EMBL/GenBank/DDBJ whole genome shotgun (WGS) entry which is preliminary data.</text>
</comment>
<protein>
    <submittedName>
        <fullName evidence="2">Uncharacterized protein</fullName>
    </submittedName>
</protein>
<gene>
    <name evidence="2" type="ORF">J2W68_000259</name>
</gene>
<dbReference type="Proteomes" id="UP001256588">
    <property type="component" value="Unassembled WGS sequence"/>
</dbReference>
<keyword evidence="3" id="KW-1185">Reference proteome</keyword>
<name>A0ABU1XS21_9GAMM</name>
<dbReference type="EMBL" id="JAVDWO010000001">
    <property type="protein sequence ID" value="MDR7191557.1"/>
    <property type="molecule type" value="Genomic_DNA"/>
</dbReference>
<keyword evidence="1" id="KW-0812">Transmembrane</keyword>
<evidence type="ECO:0000313" key="3">
    <source>
        <dbReference type="Proteomes" id="UP001256588"/>
    </source>
</evidence>
<reference evidence="2 3" key="1">
    <citation type="submission" date="2023-07" db="EMBL/GenBank/DDBJ databases">
        <title>Sorghum-associated microbial communities from plants grown in Nebraska, USA.</title>
        <authorList>
            <person name="Schachtman D."/>
        </authorList>
    </citation>
    <scope>NUCLEOTIDE SEQUENCE [LARGE SCALE GENOMIC DNA]</scope>
    <source>
        <strain evidence="2 3">4099</strain>
    </source>
</reference>
<dbReference type="RefSeq" id="WP_310231920.1">
    <property type="nucleotide sequence ID" value="NZ_JAVDWO010000001.1"/>
</dbReference>
<proteinExistence type="predicted"/>
<sequence length="238" mass="26296">MRKALLLKLALPLLALAIASLWLNSAVPTDGFLLNLATELIGIVVTVAYVDWVLKAHEKKSWKGTSDRIADRLRTLSNATVSGLRSSLGYGADILNEAVIQSGDVRKINAEVMRIGVHVLQPNLRSRLETLDVQGWKTLAAHLQGTWQESERLLQFSHRLESTDIELLFDLQQETQSALAFWRTFPDIAGIPDEQLPPTKAGTRQLKSAWNDMTATSLGKVINTAKSISDRSNEQATT</sequence>
<organism evidence="2 3">
    <name type="scientific">Luteimonas terrae</name>
    <dbReference type="NCBI Taxonomy" id="1530191"/>
    <lineage>
        <taxon>Bacteria</taxon>
        <taxon>Pseudomonadati</taxon>
        <taxon>Pseudomonadota</taxon>
        <taxon>Gammaproteobacteria</taxon>
        <taxon>Lysobacterales</taxon>
        <taxon>Lysobacteraceae</taxon>
        <taxon>Luteimonas</taxon>
    </lineage>
</organism>
<evidence type="ECO:0000256" key="1">
    <source>
        <dbReference type="SAM" id="Phobius"/>
    </source>
</evidence>
<evidence type="ECO:0000313" key="2">
    <source>
        <dbReference type="EMBL" id="MDR7191557.1"/>
    </source>
</evidence>
<accession>A0ABU1XS21</accession>
<keyword evidence="1" id="KW-0472">Membrane</keyword>